<name>A0ABD7X625_PEDPE</name>
<dbReference type="Proteomes" id="UP001214131">
    <property type="component" value="Chromosome"/>
</dbReference>
<dbReference type="AlphaFoldDB" id="A0ABD7X625"/>
<organism evidence="1 2">
    <name type="scientific">Pediococcus pentosaceus</name>
    <dbReference type="NCBI Taxonomy" id="1255"/>
    <lineage>
        <taxon>Bacteria</taxon>
        <taxon>Bacillati</taxon>
        <taxon>Bacillota</taxon>
        <taxon>Bacilli</taxon>
        <taxon>Lactobacillales</taxon>
        <taxon>Lactobacillaceae</taxon>
        <taxon>Pediococcus</taxon>
    </lineage>
</organism>
<reference evidence="1 2" key="1">
    <citation type="submission" date="2023-02" db="EMBL/GenBank/DDBJ databases">
        <title>Comparative genomics and fermentation flavor characterization of five lactic acid bacteria reveal flavor biosynthesis metabolic pathways in fermented muskmelon puree.</title>
        <authorList>
            <person name="Yuan L."/>
            <person name="Li M."/>
            <person name="Xu X."/>
            <person name="Lao F."/>
            <person name="Wu J."/>
        </authorList>
    </citation>
    <scope>NUCLEOTIDE SEQUENCE [LARGE SCALE GENOMIC DNA]</scope>
    <source>
        <strain evidence="1 2">Ca-4</strain>
    </source>
</reference>
<accession>A0ABD7X625</accession>
<dbReference type="RefSeq" id="WP_180946809.1">
    <property type="nucleotide sequence ID" value="NZ_BEWQ01000017.1"/>
</dbReference>
<evidence type="ECO:0000313" key="1">
    <source>
        <dbReference type="EMBL" id="WEA57281.1"/>
    </source>
</evidence>
<evidence type="ECO:0000313" key="2">
    <source>
        <dbReference type="Proteomes" id="UP001214131"/>
    </source>
</evidence>
<gene>
    <name evidence="1" type="ORF">PWB86_08850</name>
</gene>
<proteinExistence type="predicted"/>
<protein>
    <submittedName>
        <fullName evidence="1">Uncharacterized protein</fullName>
    </submittedName>
</protein>
<dbReference type="EMBL" id="CP118739">
    <property type="protein sequence ID" value="WEA57281.1"/>
    <property type="molecule type" value="Genomic_DNA"/>
</dbReference>
<sequence length="56" mass="6822">MINKWTFRNEEWFIKSVDEIKKILSNSDLTYEQAKYVLSETEHQLATRQEKMKVKD</sequence>